<protein>
    <submittedName>
        <fullName evidence="2">Uncharacterized protein</fullName>
    </submittedName>
</protein>
<name>E0S1G8_BUTPB</name>
<keyword evidence="3" id="KW-1185">Reference proteome</keyword>
<dbReference type="EMBL" id="CP001810">
    <property type="protein sequence ID" value="ADL33643.1"/>
    <property type="molecule type" value="Genomic_DNA"/>
</dbReference>
<dbReference type="STRING" id="515622.bpr_I0901"/>
<feature type="transmembrane region" description="Helical" evidence="1">
    <location>
        <begin position="234"/>
        <end position="255"/>
    </location>
</feature>
<evidence type="ECO:0000313" key="2">
    <source>
        <dbReference type="EMBL" id="ADL33643.1"/>
    </source>
</evidence>
<dbReference type="Proteomes" id="UP000001299">
    <property type="component" value="Chromosome 1"/>
</dbReference>
<gene>
    <name evidence="2" type="ordered locus">bpr_I0901</name>
</gene>
<feature type="transmembrane region" description="Helical" evidence="1">
    <location>
        <begin position="39"/>
        <end position="66"/>
    </location>
</feature>
<keyword evidence="1" id="KW-0812">Transmembrane</keyword>
<dbReference type="KEGG" id="bpb:bpr_I0901"/>
<organism evidence="2 3">
    <name type="scientific">Butyrivibrio proteoclasticus (strain ATCC 51982 / DSM 14932 / B316)</name>
    <name type="common">Clostridium proteoclasticum</name>
    <dbReference type="NCBI Taxonomy" id="515622"/>
    <lineage>
        <taxon>Bacteria</taxon>
        <taxon>Bacillati</taxon>
        <taxon>Bacillota</taxon>
        <taxon>Clostridia</taxon>
        <taxon>Lachnospirales</taxon>
        <taxon>Lachnospiraceae</taxon>
        <taxon>Butyrivibrio</taxon>
    </lineage>
</organism>
<feature type="transmembrane region" description="Helical" evidence="1">
    <location>
        <begin position="403"/>
        <end position="423"/>
    </location>
</feature>
<feature type="transmembrane region" description="Helical" evidence="1">
    <location>
        <begin position="261"/>
        <end position="284"/>
    </location>
</feature>
<accession>E0S1G8</accession>
<proteinExistence type="predicted"/>
<dbReference type="RefSeq" id="WP_013280299.1">
    <property type="nucleotide sequence ID" value="NC_014387.1"/>
</dbReference>
<feature type="transmembrane region" description="Helical" evidence="1">
    <location>
        <begin position="467"/>
        <end position="488"/>
    </location>
</feature>
<dbReference type="AlphaFoldDB" id="E0S1G8"/>
<feature type="transmembrane region" description="Helical" evidence="1">
    <location>
        <begin position="107"/>
        <end position="131"/>
    </location>
</feature>
<dbReference type="HOGENOM" id="CLU_430100_0_0_9"/>
<evidence type="ECO:0000313" key="3">
    <source>
        <dbReference type="Proteomes" id="UP000001299"/>
    </source>
</evidence>
<dbReference type="eggNOG" id="ENOG5032SSH">
    <property type="taxonomic scope" value="Bacteria"/>
</dbReference>
<reference evidence="2 3" key="1">
    <citation type="journal article" date="2010" name="PLoS ONE">
        <title>The glycobiome of the rumen bacterium Butyrivibrio proteoclasticus B316(T) highlights adaptation to a polysaccharide-rich environment.</title>
        <authorList>
            <person name="Kelly W.J."/>
            <person name="Leahy S.C."/>
            <person name="Altermann E."/>
            <person name="Yeoman C.J."/>
            <person name="Dunne J.C."/>
            <person name="Kong Z."/>
            <person name="Pacheco D.M."/>
            <person name="Li D."/>
            <person name="Noel S.J."/>
            <person name="Moon C.D."/>
            <person name="Cookson A.L."/>
            <person name="Attwood G.T."/>
        </authorList>
    </citation>
    <scope>NUCLEOTIDE SEQUENCE [LARGE SCALE GENOMIC DNA]</scope>
    <source>
        <strain evidence="3">ATCC 51982 / DSM 14932 / B316</strain>
    </source>
</reference>
<feature type="transmembrane region" description="Helical" evidence="1">
    <location>
        <begin position="189"/>
        <end position="213"/>
    </location>
</feature>
<keyword evidence="1" id="KW-1133">Transmembrane helix</keyword>
<feature type="transmembrane region" description="Helical" evidence="1">
    <location>
        <begin position="435"/>
        <end position="455"/>
    </location>
</feature>
<feature type="transmembrane region" description="Helical" evidence="1">
    <location>
        <begin position="333"/>
        <end position="353"/>
    </location>
</feature>
<feature type="transmembrane region" description="Helical" evidence="1">
    <location>
        <begin position="529"/>
        <end position="547"/>
    </location>
</feature>
<evidence type="ECO:0000256" key="1">
    <source>
        <dbReference type="SAM" id="Phobius"/>
    </source>
</evidence>
<keyword evidence="1" id="KW-0472">Membrane</keyword>
<sequence>MLVFIISALSLLVIAIYISQVNKVNIGDGLAVSASALILALYVLAFFRLMQFIWIPALACGFYAIYKMFQKRDGADNCGKEIDKNERNVNGITGTCLTKRFFYENGFVLGMFIFVTAIVSVLVSGNVFSWWDDINFWSSDAKQLFFMNGFPGKYGNVSPEFGDYPPVTSIFKWLFLQLGNGEYKEGLQFAGYFALNTVFLMPLAGRIVGSLYLGMSYSDSAPSDNAGVDKKRGAWFKFFVFLLMCLAFISVVVLPGVFNGIIYYGTPADITMGILYGTLLISIYEQDQCSQTFYYARIMLYTAVLLLTKSVGIEWAVFALIFYLMIAQKSVKMIWSVAGSAVFYGSWLVFCLIRRRVAKLTGAGIKMATSGTYTAPLNTSDKAGFFWEGLWTMPMHADRNVTLDLPTGVMVLIIFALLISLVFLKVLDKKSGFRILIFMLVTGLLTYGIIFLAHISIFQGEDQYLDAYAMAVSVARYGFPFAFGGFVLTIRAALGGERGCGLTESGDTRRTDGLQIQSCDGNSKSYGQIFVFGFMVFVLLTADYSGIYKHIWGYRQNAASLLQDSYDMVGDDGRIIVNAVLEDKSLWGKRVLVMRDGHTYHWVHDTYISKEASPVPLVYDAFLAESDDSAVMASKIMDKHASYLYVEDEAGVSADLFKPLLADGEEYSAGVIYKVIEQNGAVVLERCE</sequence>
<feature type="transmembrane region" description="Helical" evidence="1">
    <location>
        <begin position="304"/>
        <end position="327"/>
    </location>
</feature>